<feature type="domain" description="HTH luxR-type" evidence="4">
    <location>
        <begin position="274"/>
        <end position="339"/>
    </location>
</feature>
<protein>
    <submittedName>
        <fullName evidence="5">DNA-binding CsgD family transcriptional regulator</fullName>
    </submittedName>
</protein>
<dbReference type="Gene3D" id="1.10.10.10">
    <property type="entry name" value="Winged helix-like DNA-binding domain superfamily/Winged helix DNA-binding domain"/>
    <property type="match status" value="1"/>
</dbReference>
<dbReference type="PROSITE" id="PS50043">
    <property type="entry name" value="HTH_LUXR_2"/>
    <property type="match status" value="1"/>
</dbReference>
<name>A0A7W4W1B2_9ACTN</name>
<dbReference type="PRINTS" id="PR00038">
    <property type="entry name" value="HTHLUXR"/>
</dbReference>
<keyword evidence="3" id="KW-0804">Transcription</keyword>
<dbReference type="EMBL" id="JACHWR010000008">
    <property type="protein sequence ID" value="MBB3045450.1"/>
    <property type="molecule type" value="Genomic_DNA"/>
</dbReference>
<accession>A0A7W4W1B2</accession>
<proteinExistence type="predicted"/>
<evidence type="ECO:0000256" key="1">
    <source>
        <dbReference type="ARBA" id="ARBA00023015"/>
    </source>
</evidence>
<dbReference type="InterPro" id="IPR016032">
    <property type="entry name" value="Sig_transdc_resp-reg_C-effctor"/>
</dbReference>
<keyword evidence="1" id="KW-0805">Transcription regulation</keyword>
<dbReference type="PANTHER" id="PTHR44688:SF16">
    <property type="entry name" value="DNA-BINDING TRANSCRIPTIONAL ACTIVATOR DEVR_DOSR"/>
    <property type="match status" value="1"/>
</dbReference>
<dbReference type="SMART" id="SM00421">
    <property type="entry name" value="HTH_LUXR"/>
    <property type="match status" value="1"/>
</dbReference>
<comment type="caution">
    <text evidence="5">The sequence shown here is derived from an EMBL/GenBank/DDBJ whole genome shotgun (WGS) entry which is preliminary data.</text>
</comment>
<reference evidence="5 6" key="1">
    <citation type="submission" date="2020-08" db="EMBL/GenBank/DDBJ databases">
        <title>Sequencing the genomes of 1000 actinobacteria strains.</title>
        <authorList>
            <person name="Klenk H.-P."/>
        </authorList>
    </citation>
    <scope>NUCLEOTIDE SEQUENCE [LARGE SCALE GENOMIC DNA]</scope>
    <source>
        <strain evidence="5 6">DSM 105498</strain>
    </source>
</reference>
<dbReference type="GO" id="GO:0006355">
    <property type="term" value="P:regulation of DNA-templated transcription"/>
    <property type="evidence" value="ECO:0007669"/>
    <property type="project" value="InterPro"/>
</dbReference>
<dbReference type="Proteomes" id="UP000589626">
    <property type="component" value="Unassembled WGS sequence"/>
</dbReference>
<dbReference type="CDD" id="cd06170">
    <property type="entry name" value="LuxR_C_like"/>
    <property type="match status" value="1"/>
</dbReference>
<dbReference type="GO" id="GO:0003677">
    <property type="term" value="F:DNA binding"/>
    <property type="evidence" value="ECO:0007669"/>
    <property type="project" value="UniProtKB-KW"/>
</dbReference>
<evidence type="ECO:0000256" key="3">
    <source>
        <dbReference type="ARBA" id="ARBA00023163"/>
    </source>
</evidence>
<dbReference type="SUPFAM" id="SSF46894">
    <property type="entry name" value="C-terminal effector domain of the bipartite response regulators"/>
    <property type="match status" value="1"/>
</dbReference>
<dbReference type="RefSeq" id="WP_183595441.1">
    <property type="nucleotide sequence ID" value="NZ_JACHWR010000008.1"/>
</dbReference>
<dbReference type="Pfam" id="PF00196">
    <property type="entry name" value="GerE"/>
    <property type="match status" value="1"/>
</dbReference>
<keyword evidence="2 5" id="KW-0238">DNA-binding</keyword>
<gene>
    <name evidence="5" type="ORF">FHU40_005307</name>
</gene>
<evidence type="ECO:0000313" key="6">
    <source>
        <dbReference type="Proteomes" id="UP000589626"/>
    </source>
</evidence>
<evidence type="ECO:0000259" key="4">
    <source>
        <dbReference type="PROSITE" id="PS50043"/>
    </source>
</evidence>
<dbReference type="InterPro" id="IPR011990">
    <property type="entry name" value="TPR-like_helical_dom_sf"/>
</dbReference>
<dbReference type="InterPro" id="IPR000792">
    <property type="entry name" value="Tscrpt_reg_LuxR_C"/>
</dbReference>
<evidence type="ECO:0000313" key="5">
    <source>
        <dbReference type="EMBL" id="MBB3045450.1"/>
    </source>
</evidence>
<evidence type="ECO:0000256" key="2">
    <source>
        <dbReference type="ARBA" id="ARBA00023125"/>
    </source>
</evidence>
<organism evidence="5 6">
    <name type="scientific">Nocardioides soli</name>
    <dbReference type="NCBI Taxonomy" id="1036020"/>
    <lineage>
        <taxon>Bacteria</taxon>
        <taxon>Bacillati</taxon>
        <taxon>Actinomycetota</taxon>
        <taxon>Actinomycetes</taxon>
        <taxon>Propionibacteriales</taxon>
        <taxon>Nocardioidaceae</taxon>
        <taxon>Nocardioides</taxon>
    </lineage>
</organism>
<dbReference type="AlphaFoldDB" id="A0A7W4W1B2"/>
<keyword evidence="6" id="KW-1185">Reference proteome</keyword>
<sequence>MPAASVTPASDAATRKAGAVEDPLELLERGLVNTRAGAIGAAVGYLDRAAATDALDVPQRAALLTALIDCRLARGELTEARVAGERLGVHLDHAGLVGATAHYGRGELCAAVNEIELAAHHFARVPRLLRPGEDDPDVLPWRTAAALTAVRLGHRVEGTALAREHLTLAGVSGAAYPIALGLRTLATVDARTDRASLLRQALDELDGVPSARLTAQIETDLAGLLLLAGPERGGEVLALLRRAERYAGSENLWPLLGRIRRLLGRLGEQPQPVAGETLASLTAAEQRVARLAVTGLTNREIANQLVVTVKAVEWHLSHVYRKLGISSRGSLASVLGPGI</sequence>
<dbReference type="SUPFAM" id="SSF48452">
    <property type="entry name" value="TPR-like"/>
    <property type="match status" value="1"/>
</dbReference>
<dbReference type="InterPro" id="IPR036388">
    <property type="entry name" value="WH-like_DNA-bd_sf"/>
</dbReference>
<dbReference type="PANTHER" id="PTHR44688">
    <property type="entry name" value="DNA-BINDING TRANSCRIPTIONAL ACTIVATOR DEVR_DOSR"/>
    <property type="match status" value="1"/>
</dbReference>